<comment type="similarity">
    <text evidence="2 13">Belongs to the cation transport ATPase (P-type) (TC 3.A.3) family. Type V subfamily.</text>
</comment>
<dbReference type="PANTHER" id="PTHR45630">
    <property type="entry name" value="CATION-TRANSPORTING ATPASE-RELATED"/>
    <property type="match status" value="1"/>
</dbReference>
<dbReference type="InterPro" id="IPR044492">
    <property type="entry name" value="P_typ_ATPase_HD_dom"/>
</dbReference>
<evidence type="ECO:0000256" key="9">
    <source>
        <dbReference type="ARBA" id="ARBA00022967"/>
    </source>
</evidence>
<accession>A0A1Y1S735</accession>
<dbReference type="GO" id="GO:0019829">
    <property type="term" value="F:ATPase-coupled monoatomic cation transmembrane transporter activity"/>
    <property type="evidence" value="ECO:0007669"/>
    <property type="project" value="UniProtKB-UniRule"/>
</dbReference>
<dbReference type="SUPFAM" id="SSF56784">
    <property type="entry name" value="HAD-like"/>
    <property type="match status" value="1"/>
</dbReference>
<sequence>MQYFRIDQFEEHAIEKDVELKKVTVNENKANETMFNADQDPLKMQGANKDCDKRIISIQAVYKIDVVYQIIISILTFGLYFLICELSRKAYLRLKFISTKFEKATHVILLDQFEHKELYLVENLQIPKEIRHTVLMKRYSKGNNGIAKTVDTPYTRFIFDFKLNQFVSPDYSMKNIEQMSTLERLIIFGRNEIRVPVKTPLEIFEDNFFEVNFLWEISVVIVWISIRYYIYAGVTGAIYMSLFLKNTYEEYMHNSKLKQEICSTNKVKIHKRIENERGVVEYKAVSYKNIFPGDIILIEPTKTFRCDALLIHGDVITDETFLTGESVPICKGTNDIIYAGTRVIRSISNECNSKLKTRHSSKLVRVRNLMDDKKKQIVEKTEPESFEPALTTHRFAEGIVVKTGRRTKSGQLVKNMLIRKKPNNQFANDSFVISIYLMMATILVVLGFVTYMTQYVRFGLACVYCLDLLATVFSPSLVTCYCFGILRAISVLRGLGISCNDRDRIVISGSVDLCVFDKTGTLTEIGLEVKCVDTIDQKIREAGEFAQDSLAKLCMATCHQIVEINGEYSGDVLDMKMFLFTGAKLTETSNGITVEYVRNSANKTLLKEYRNRNNTKEEQDYRVLVGESNMEEINLDELIETEYGRFRILHVFEFNSTLKRMSVIVRNELTGKHFVFCKGAPEIIAKCSTVIPAEFDTKNKQFGMRGYRTVVLAYKTIKEDDLDKMKQSRTMAEDGLIFLGFLVFANNLKKETKGVIRDLKNAGIASRMCTGDSILTAISVARESGMVPVDLPVIFPVINEESSTRNTKFLLDSFREEFDIEWVCVADDDYRFDRNKLELYSEYDDYTEIEYALAIEARDYDELIKIDQYRKLILNKGIVFARFTPELKKHLVEQFDNRTTLFCGDGANDSGALGAADVGLLLSDGSNNLVSTFTAQSLNSVLDLIKEGKGALVTGLSQFKFVFYIQLLNGFQMIAMLPNMNFPSDSCGLINDLISLYGLANLLVLFRSSTSLNKYKPQVRIYKQIGHILVELVMILLVYFITCRYFMETTNFPRKLADLNSPEEIAENRVNEKSNQASLLFYITMWLYLVKVCFFANYGAFKESRIRNTKFIAFLAISFGVMLFLCCDNLFDWNILYEKIELVKLTGNELIVFGVVFIICTAITLTFNCIDTNIIVTSH</sequence>
<dbReference type="GO" id="GO:0016020">
    <property type="term" value="C:membrane"/>
    <property type="evidence" value="ECO:0007669"/>
    <property type="project" value="UniProtKB-SubCell"/>
</dbReference>
<evidence type="ECO:0000313" key="16">
    <source>
        <dbReference type="EMBL" id="ORD93979.1"/>
    </source>
</evidence>
<dbReference type="SFLD" id="SFLDS00003">
    <property type="entry name" value="Haloacid_Dehalogenase"/>
    <property type="match status" value="1"/>
</dbReference>
<dbReference type="SUPFAM" id="SSF81665">
    <property type="entry name" value="Calcium ATPase, transmembrane domain M"/>
    <property type="match status" value="1"/>
</dbReference>
<dbReference type="InterPro" id="IPR008250">
    <property type="entry name" value="ATPase_P-typ_transduc_dom_A_sf"/>
</dbReference>
<feature type="transmembrane region" description="Helical" evidence="13">
    <location>
        <begin position="458"/>
        <end position="486"/>
    </location>
</feature>
<dbReference type="GO" id="GO:0016887">
    <property type="term" value="F:ATP hydrolysis activity"/>
    <property type="evidence" value="ECO:0007669"/>
    <property type="project" value="InterPro"/>
</dbReference>
<dbReference type="Proteomes" id="UP000192639">
    <property type="component" value="Unassembled WGS sequence"/>
</dbReference>
<evidence type="ECO:0000256" key="1">
    <source>
        <dbReference type="ARBA" id="ARBA00004141"/>
    </source>
</evidence>
<dbReference type="SFLD" id="SFLDG00002">
    <property type="entry name" value="C1.7:_P-type_atpase_like"/>
    <property type="match status" value="1"/>
</dbReference>
<evidence type="ECO:0000256" key="5">
    <source>
        <dbReference type="ARBA" id="ARBA00022723"/>
    </source>
</evidence>
<dbReference type="InterPro" id="IPR006544">
    <property type="entry name" value="P-type_TPase_V"/>
</dbReference>
<dbReference type="Pfam" id="PF12409">
    <property type="entry name" value="P5-ATPase"/>
    <property type="match status" value="1"/>
</dbReference>
<evidence type="ECO:0000256" key="13">
    <source>
        <dbReference type="RuleBase" id="RU362082"/>
    </source>
</evidence>
<evidence type="ECO:0000256" key="10">
    <source>
        <dbReference type="ARBA" id="ARBA00022989"/>
    </source>
</evidence>
<feature type="transmembrane region" description="Helical" evidence="13">
    <location>
        <begin position="1111"/>
        <end position="1131"/>
    </location>
</feature>
<evidence type="ECO:0000313" key="17">
    <source>
        <dbReference type="Proteomes" id="UP000192639"/>
    </source>
</evidence>
<feature type="domain" description="P-type ATPase A" evidence="14">
    <location>
        <begin position="281"/>
        <end position="345"/>
    </location>
</feature>
<evidence type="ECO:0000256" key="3">
    <source>
        <dbReference type="ARBA" id="ARBA00022553"/>
    </source>
</evidence>
<keyword evidence="8 13" id="KW-0460">Magnesium</keyword>
<dbReference type="Gene3D" id="2.70.150.10">
    <property type="entry name" value="Calcium-transporting ATPase, cytoplasmic transduction domain A"/>
    <property type="match status" value="1"/>
</dbReference>
<dbReference type="GO" id="GO:0005524">
    <property type="term" value="F:ATP binding"/>
    <property type="evidence" value="ECO:0007669"/>
    <property type="project" value="UniProtKB-UniRule"/>
</dbReference>
<dbReference type="InterPro" id="IPR047819">
    <property type="entry name" value="P5A-ATPase_N"/>
</dbReference>
<dbReference type="AlphaFoldDB" id="A0A1Y1S735"/>
<keyword evidence="6 13" id="KW-0547">Nucleotide-binding</keyword>
<evidence type="ECO:0000256" key="6">
    <source>
        <dbReference type="ARBA" id="ARBA00022741"/>
    </source>
</evidence>
<feature type="transmembrane region" description="Helical" evidence="13">
    <location>
        <begin position="1079"/>
        <end position="1099"/>
    </location>
</feature>
<feature type="transmembrane region" description="Helical" evidence="13">
    <location>
        <begin position="1028"/>
        <end position="1047"/>
    </location>
</feature>
<dbReference type="SFLD" id="SFLDF00027">
    <property type="entry name" value="p-type_atpase"/>
    <property type="match status" value="1"/>
</dbReference>
<name>A0A1Y1S735_9MICR</name>
<dbReference type="EMBL" id="LWDP01000036">
    <property type="protein sequence ID" value="ORD93979.1"/>
    <property type="molecule type" value="Genomic_DNA"/>
</dbReference>
<keyword evidence="3" id="KW-0597">Phosphoprotein</keyword>
<dbReference type="PRINTS" id="PR00119">
    <property type="entry name" value="CATATPASE"/>
</dbReference>
<evidence type="ECO:0000259" key="14">
    <source>
        <dbReference type="Pfam" id="PF00122"/>
    </source>
</evidence>
<dbReference type="Pfam" id="PF00122">
    <property type="entry name" value="E1-E2_ATPase"/>
    <property type="match status" value="1"/>
</dbReference>
<evidence type="ECO:0000256" key="7">
    <source>
        <dbReference type="ARBA" id="ARBA00022840"/>
    </source>
</evidence>
<dbReference type="InterPro" id="IPR023299">
    <property type="entry name" value="ATPase_P-typ_cyto_dom_N"/>
</dbReference>
<evidence type="ECO:0000259" key="15">
    <source>
        <dbReference type="Pfam" id="PF12409"/>
    </source>
</evidence>
<dbReference type="EC" id="7.2.2.-" evidence="13"/>
<dbReference type="InterPro" id="IPR023298">
    <property type="entry name" value="ATPase_P-typ_TM_dom_sf"/>
</dbReference>
<dbReference type="OrthoDB" id="48943at2759"/>
<feature type="transmembrane region" description="Helical" evidence="13">
    <location>
        <begin position="961"/>
        <end position="977"/>
    </location>
</feature>
<dbReference type="PANTHER" id="PTHR45630:SF8">
    <property type="entry name" value="CATION-TRANSPORTING ATPASE"/>
    <property type="match status" value="1"/>
</dbReference>
<keyword evidence="10 13" id="KW-1133">Transmembrane helix</keyword>
<feature type="transmembrane region" description="Helical" evidence="13">
    <location>
        <begin position="426"/>
        <end position="452"/>
    </location>
</feature>
<dbReference type="GO" id="GO:0140358">
    <property type="term" value="F:P-type transmembrane transporter activity"/>
    <property type="evidence" value="ECO:0007669"/>
    <property type="project" value="InterPro"/>
</dbReference>
<keyword evidence="7 13" id="KW-0067">ATP-binding</keyword>
<proteinExistence type="inferred from homology"/>
<dbReference type="InterPro" id="IPR023214">
    <property type="entry name" value="HAD_sf"/>
</dbReference>
<comment type="subcellular location">
    <subcellularLocation>
        <location evidence="1 13">Membrane</location>
        <topology evidence="1 13">Multi-pass membrane protein</topology>
    </subcellularLocation>
</comment>
<dbReference type="InterPro" id="IPR059000">
    <property type="entry name" value="ATPase_P-type_domA"/>
</dbReference>
<evidence type="ECO:0000256" key="8">
    <source>
        <dbReference type="ARBA" id="ARBA00022842"/>
    </source>
</evidence>
<dbReference type="Gene3D" id="3.40.1110.10">
    <property type="entry name" value="Calcium-transporting ATPase, cytoplasmic domain N"/>
    <property type="match status" value="1"/>
</dbReference>
<keyword evidence="11 13" id="KW-0472">Membrane</keyword>
<dbReference type="SUPFAM" id="SSF81653">
    <property type="entry name" value="Calcium ATPase, transduction domain A"/>
    <property type="match status" value="1"/>
</dbReference>
<dbReference type="GO" id="GO:0046872">
    <property type="term" value="F:metal ion binding"/>
    <property type="evidence" value="ECO:0007669"/>
    <property type="project" value="UniProtKB-UniRule"/>
</dbReference>
<keyword evidence="17" id="KW-1185">Reference proteome</keyword>
<keyword evidence="9 13" id="KW-1278">Translocase</keyword>
<dbReference type="VEuPathDB" id="MicrosporidiaDB:ECANGB1_1266"/>
<keyword evidence="4 13" id="KW-0812">Transmembrane</keyword>
<reference evidence="16 17" key="1">
    <citation type="journal article" date="2017" name="Environ. Microbiol.">
        <title>Decay of the glycolytic pathway and adaptation to intranuclear parasitism within Enterocytozoonidae microsporidia.</title>
        <authorList>
            <person name="Wiredu Boakye D."/>
            <person name="Jaroenlak P."/>
            <person name="Prachumwat A."/>
            <person name="Williams T.A."/>
            <person name="Bateman K.S."/>
            <person name="Itsathitphaisarn O."/>
            <person name="Sritunyalucksana K."/>
            <person name="Paszkiewicz K.H."/>
            <person name="Moore K.A."/>
            <person name="Stentiford G.D."/>
            <person name="Williams B.A."/>
        </authorList>
    </citation>
    <scope>NUCLEOTIDE SEQUENCE [LARGE SCALE GENOMIC DNA]</scope>
    <source>
        <strain evidence="16 17">GB1</strain>
    </source>
</reference>
<evidence type="ECO:0000256" key="12">
    <source>
        <dbReference type="ARBA" id="ARBA00049360"/>
    </source>
</evidence>
<dbReference type="InterPro" id="IPR001757">
    <property type="entry name" value="P_typ_ATPase"/>
</dbReference>
<gene>
    <name evidence="16" type="primary">YPK9</name>
    <name evidence="16" type="ORF">ECANGB1_1266</name>
</gene>
<feature type="transmembrane region" description="Helical" evidence="13">
    <location>
        <begin position="1151"/>
        <end position="1170"/>
    </location>
</feature>
<dbReference type="Pfam" id="PF13246">
    <property type="entry name" value="Cation_ATPase"/>
    <property type="match status" value="1"/>
</dbReference>
<feature type="transmembrane region" description="Helical" evidence="13">
    <location>
        <begin position="66"/>
        <end position="86"/>
    </location>
</feature>
<keyword evidence="5 13" id="KW-0479">Metal-binding</keyword>
<dbReference type="NCBIfam" id="TIGR01494">
    <property type="entry name" value="ATPase_P-type"/>
    <property type="match status" value="1"/>
</dbReference>
<evidence type="ECO:0000256" key="11">
    <source>
        <dbReference type="ARBA" id="ARBA00023136"/>
    </source>
</evidence>
<feature type="transmembrane region" description="Helical" evidence="13">
    <location>
        <begin position="989"/>
        <end position="1007"/>
    </location>
</feature>
<feature type="domain" description="P5B-type ATPase N-terminal" evidence="15">
    <location>
        <begin position="65"/>
        <end position="141"/>
    </location>
</feature>
<dbReference type="InterPro" id="IPR036412">
    <property type="entry name" value="HAD-like_sf"/>
</dbReference>
<organism evidence="16 17">
    <name type="scientific">Enterospora canceri</name>
    <dbReference type="NCBI Taxonomy" id="1081671"/>
    <lineage>
        <taxon>Eukaryota</taxon>
        <taxon>Fungi</taxon>
        <taxon>Fungi incertae sedis</taxon>
        <taxon>Microsporidia</taxon>
        <taxon>Enterocytozoonidae</taxon>
        <taxon>Enterospora</taxon>
    </lineage>
</organism>
<dbReference type="SUPFAM" id="SSF81660">
    <property type="entry name" value="Metal cation-transporting ATPase, ATP-binding domain N"/>
    <property type="match status" value="1"/>
</dbReference>
<comment type="catalytic activity">
    <reaction evidence="12 13">
        <text>ATP + H2O = ADP + phosphate + H(+)</text>
        <dbReference type="Rhea" id="RHEA:13065"/>
        <dbReference type="ChEBI" id="CHEBI:15377"/>
        <dbReference type="ChEBI" id="CHEBI:15378"/>
        <dbReference type="ChEBI" id="CHEBI:30616"/>
        <dbReference type="ChEBI" id="CHEBI:43474"/>
        <dbReference type="ChEBI" id="CHEBI:456216"/>
    </reaction>
</comment>
<comment type="caution">
    <text evidence="16">The sequence shown here is derived from an EMBL/GenBank/DDBJ whole genome shotgun (WGS) entry which is preliminary data.</text>
</comment>
<dbReference type="Gene3D" id="3.40.50.1000">
    <property type="entry name" value="HAD superfamily/HAD-like"/>
    <property type="match status" value="1"/>
</dbReference>
<evidence type="ECO:0000256" key="4">
    <source>
        <dbReference type="ARBA" id="ARBA00022692"/>
    </source>
</evidence>
<evidence type="ECO:0000256" key="2">
    <source>
        <dbReference type="ARBA" id="ARBA00006000"/>
    </source>
</evidence>
<protein>
    <recommendedName>
        <fullName evidence="13">Cation-transporting ATPase</fullName>
        <ecNumber evidence="13">7.2.2.-</ecNumber>
    </recommendedName>
</protein>